<name>A0A182S721_9DIPT</name>
<sequence>MTTFIKVNYDENADQNTVSEIDQKIRQLKLTNQKLARNSRAGNVFESIHNVPARTAEVEQPETTVPPLDNESAKVEETIVFREVITRQEEDSFMDVNSGSRRKGWSWQLSALIVLCSIVLGIVRH</sequence>
<keyword evidence="3" id="KW-1185">Reference proteome</keyword>
<keyword evidence="1" id="KW-1133">Transmembrane helix</keyword>
<proteinExistence type="predicted"/>
<dbReference type="Proteomes" id="UP000075901">
    <property type="component" value="Unassembled WGS sequence"/>
</dbReference>
<feature type="transmembrane region" description="Helical" evidence="1">
    <location>
        <begin position="105"/>
        <end position="123"/>
    </location>
</feature>
<reference evidence="2" key="2">
    <citation type="submission" date="2020-05" db="UniProtKB">
        <authorList>
            <consortium name="EnsemblMetazoa"/>
        </authorList>
    </citation>
    <scope>IDENTIFICATION</scope>
    <source>
        <strain evidence="2">maculatus3</strain>
    </source>
</reference>
<dbReference type="EnsemblMetazoa" id="AMAM000970-RA">
    <property type="protein sequence ID" value="AMAM000970-PA"/>
    <property type="gene ID" value="AMAM000970"/>
</dbReference>
<dbReference type="AlphaFoldDB" id="A0A182S721"/>
<protein>
    <submittedName>
        <fullName evidence="2">Uncharacterized protein</fullName>
    </submittedName>
</protein>
<evidence type="ECO:0000313" key="3">
    <source>
        <dbReference type="Proteomes" id="UP000075901"/>
    </source>
</evidence>
<accession>A0A182S721</accession>
<reference evidence="3" key="1">
    <citation type="submission" date="2013-09" db="EMBL/GenBank/DDBJ databases">
        <title>The Genome Sequence of Anopheles maculatus species B.</title>
        <authorList>
            <consortium name="The Broad Institute Genomics Platform"/>
            <person name="Neafsey D.E."/>
            <person name="Besansky N."/>
            <person name="Howell P."/>
            <person name="Walton C."/>
            <person name="Young S.K."/>
            <person name="Zeng Q."/>
            <person name="Gargeya S."/>
            <person name="Fitzgerald M."/>
            <person name="Haas B."/>
            <person name="Abouelleil A."/>
            <person name="Allen A.W."/>
            <person name="Alvarado L."/>
            <person name="Arachchi H.M."/>
            <person name="Berlin A.M."/>
            <person name="Chapman S.B."/>
            <person name="Gainer-Dewar J."/>
            <person name="Goldberg J."/>
            <person name="Griggs A."/>
            <person name="Gujja S."/>
            <person name="Hansen M."/>
            <person name="Howarth C."/>
            <person name="Imamovic A."/>
            <person name="Ireland A."/>
            <person name="Larimer J."/>
            <person name="McCowan C."/>
            <person name="Murphy C."/>
            <person name="Pearson M."/>
            <person name="Poon T.W."/>
            <person name="Priest M."/>
            <person name="Roberts A."/>
            <person name="Saif S."/>
            <person name="Shea T."/>
            <person name="Sisk P."/>
            <person name="Sykes S."/>
            <person name="Wortman J."/>
            <person name="Nusbaum C."/>
            <person name="Birren B."/>
        </authorList>
    </citation>
    <scope>NUCLEOTIDE SEQUENCE [LARGE SCALE GENOMIC DNA]</scope>
    <source>
        <strain evidence="3">maculatus3</strain>
    </source>
</reference>
<keyword evidence="1" id="KW-0812">Transmembrane</keyword>
<dbReference type="VEuPathDB" id="VectorBase:AMAM000970"/>
<evidence type="ECO:0000313" key="2">
    <source>
        <dbReference type="EnsemblMetazoa" id="AMAM000970-PA"/>
    </source>
</evidence>
<evidence type="ECO:0000256" key="1">
    <source>
        <dbReference type="SAM" id="Phobius"/>
    </source>
</evidence>
<organism evidence="2 3">
    <name type="scientific">Anopheles maculatus</name>
    <dbReference type="NCBI Taxonomy" id="74869"/>
    <lineage>
        <taxon>Eukaryota</taxon>
        <taxon>Metazoa</taxon>
        <taxon>Ecdysozoa</taxon>
        <taxon>Arthropoda</taxon>
        <taxon>Hexapoda</taxon>
        <taxon>Insecta</taxon>
        <taxon>Pterygota</taxon>
        <taxon>Neoptera</taxon>
        <taxon>Endopterygota</taxon>
        <taxon>Diptera</taxon>
        <taxon>Nematocera</taxon>
        <taxon>Culicoidea</taxon>
        <taxon>Culicidae</taxon>
        <taxon>Anophelinae</taxon>
        <taxon>Anopheles</taxon>
        <taxon>Anopheles maculatus group</taxon>
    </lineage>
</organism>
<keyword evidence="1" id="KW-0472">Membrane</keyword>